<comment type="caution">
    <text evidence="6">The sequence shown here is derived from an EMBL/GenBank/DDBJ whole genome shotgun (WGS) entry which is preliminary data.</text>
</comment>
<gene>
    <name evidence="6" type="ORF">RI129_001965</name>
</gene>
<dbReference type="InterPro" id="IPR050328">
    <property type="entry name" value="Dev_Immune_Receptor"/>
</dbReference>
<dbReference type="PROSITE" id="PS51257">
    <property type="entry name" value="PROKAR_LIPOPROTEIN"/>
    <property type="match status" value="1"/>
</dbReference>
<proteinExistence type="predicted"/>
<keyword evidence="2 5" id="KW-0732">Signal</keyword>
<dbReference type="InterPro" id="IPR001611">
    <property type="entry name" value="Leu-rich_rpt"/>
</dbReference>
<organism evidence="6 7">
    <name type="scientific">Pyrocoelia pectoralis</name>
    <dbReference type="NCBI Taxonomy" id="417401"/>
    <lineage>
        <taxon>Eukaryota</taxon>
        <taxon>Metazoa</taxon>
        <taxon>Ecdysozoa</taxon>
        <taxon>Arthropoda</taxon>
        <taxon>Hexapoda</taxon>
        <taxon>Insecta</taxon>
        <taxon>Pterygota</taxon>
        <taxon>Neoptera</taxon>
        <taxon>Endopterygota</taxon>
        <taxon>Coleoptera</taxon>
        <taxon>Polyphaga</taxon>
        <taxon>Elateriformia</taxon>
        <taxon>Elateroidea</taxon>
        <taxon>Lampyridae</taxon>
        <taxon>Lampyrinae</taxon>
        <taxon>Pyrocoelia</taxon>
    </lineage>
</organism>
<keyword evidence="4" id="KW-1133">Transmembrane helix</keyword>
<dbReference type="PROSITE" id="PS51450">
    <property type="entry name" value="LRR"/>
    <property type="match status" value="5"/>
</dbReference>
<dbReference type="SMART" id="SM00365">
    <property type="entry name" value="LRR_SD22"/>
    <property type="match status" value="5"/>
</dbReference>
<accession>A0AAN7VV03</accession>
<evidence type="ECO:0000313" key="7">
    <source>
        <dbReference type="Proteomes" id="UP001329430"/>
    </source>
</evidence>
<sequence length="664" mass="76091">MNKNVLIWLVVLFANNHIAQVLTLSCEVKEVTSSTPTREQYYDRYYGYKYKEVYQKLYSYAICQNGIIDTDFKFGFDTSVKLKYIEFDDITITTIPVHLFASLEGIEEIYLKSSGVETVQPGAFTGLPDLQQIHLQGNNITKLTAGIFNSLTKLEFVNVGNNLLDTVEEHTFLGVVNLKKLDLHNNNLSYILANTFVNLRHLEYVDLSQNFLTDITSNLFATNQLLYLNLSYNSINNISFSLLPSSLKFLNLSHNAIEEVGNFSSLLHLHQLDVSFNKISQFSTTFQNHSETASYELIELDISHNLLTNITLNSFYGLQNLTKLTIDNNLITDISIGSFHYLQSLTFLNLSNNKMEEIDFGVLGNLEQLEKLDISYNRLNTFQEGTFHALKNLRQLSMSHNFISSIDASYLIAHCLNLQVISLHSNSWDCLTLGKTIKTFEKHKVTVTQGPTKLSQHVNGISCNNNNKATIPPEFLNTPNPATEKYPSPSRSDQSTYFDFDSLNLNINKTFKDIISNINLLQDIIQNSSFHKLPDFESLDKRFRNSSFYKFFTTEFNQTDFFLYTSKLDLNKTVNQQIEYIPKQLVSPPSIKEPLTSNCMLDEVLISFKHEVTVFMILFLIVLIIVLILLALLYVRIRSQDESRSFLQRYQEKKTCCDAELELI</sequence>
<evidence type="ECO:0000256" key="4">
    <source>
        <dbReference type="SAM" id="Phobius"/>
    </source>
</evidence>
<dbReference type="PANTHER" id="PTHR24373:SF275">
    <property type="entry name" value="TIR DOMAIN-CONTAINING PROTEIN"/>
    <property type="match status" value="1"/>
</dbReference>
<dbReference type="Gene3D" id="3.80.10.10">
    <property type="entry name" value="Ribonuclease Inhibitor"/>
    <property type="match status" value="3"/>
</dbReference>
<dbReference type="InterPro" id="IPR032675">
    <property type="entry name" value="LRR_dom_sf"/>
</dbReference>
<evidence type="ECO:0000313" key="6">
    <source>
        <dbReference type="EMBL" id="KAK5650936.1"/>
    </source>
</evidence>
<reference evidence="6 7" key="1">
    <citation type="journal article" date="2024" name="Insects">
        <title>An Improved Chromosome-Level Genome Assembly of the Firefly Pyrocoelia pectoralis.</title>
        <authorList>
            <person name="Fu X."/>
            <person name="Meyer-Rochow V.B."/>
            <person name="Ballantyne L."/>
            <person name="Zhu X."/>
        </authorList>
    </citation>
    <scope>NUCLEOTIDE SEQUENCE [LARGE SCALE GENOMIC DNA]</scope>
    <source>
        <strain evidence="6">XCY_ONT2</strain>
    </source>
</reference>
<keyword evidence="7" id="KW-1185">Reference proteome</keyword>
<evidence type="ECO:0000256" key="1">
    <source>
        <dbReference type="ARBA" id="ARBA00022614"/>
    </source>
</evidence>
<keyword evidence="4" id="KW-0472">Membrane</keyword>
<feature type="transmembrane region" description="Helical" evidence="4">
    <location>
        <begin position="614"/>
        <end position="635"/>
    </location>
</feature>
<dbReference type="InterPro" id="IPR003591">
    <property type="entry name" value="Leu-rich_rpt_typical-subtyp"/>
</dbReference>
<keyword evidence="4" id="KW-0812">Transmembrane</keyword>
<dbReference type="SMART" id="SM00369">
    <property type="entry name" value="LRR_TYP"/>
    <property type="match status" value="11"/>
</dbReference>
<dbReference type="Proteomes" id="UP001329430">
    <property type="component" value="Chromosome 1"/>
</dbReference>
<dbReference type="AlphaFoldDB" id="A0AAN7VV03"/>
<evidence type="ECO:0000256" key="5">
    <source>
        <dbReference type="SAM" id="SignalP"/>
    </source>
</evidence>
<dbReference type="EMBL" id="JAVRBK010000001">
    <property type="protein sequence ID" value="KAK5650936.1"/>
    <property type="molecule type" value="Genomic_DNA"/>
</dbReference>
<evidence type="ECO:0000256" key="3">
    <source>
        <dbReference type="ARBA" id="ARBA00022737"/>
    </source>
</evidence>
<evidence type="ECO:0000256" key="2">
    <source>
        <dbReference type="ARBA" id="ARBA00022729"/>
    </source>
</evidence>
<dbReference type="Pfam" id="PF13855">
    <property type="entry name" value="LRR_8"/>
    <property type="match status" value="3"/>
</dbReference>
<dbReference type="PANTHER" id="PTHR24373">
    <property type="entry name" value="SLIT RELATED LEUCINE-RICH REPEAT NEURONAL PROTEIN"/>
    <property type="match status" value="1"/>
</dbReference>
<keyword evidence="1" id="KW-0433">Leucine-rich repeat</keyword>
<feature type="chain" id="PRO_5042871873" evidence="5">
    <location>
        <begin position="24"/>
        <end position="664"/>
    </location>
</feature>
<feature type="signal peptide" evidence="5">
    <location>
        <begin position="1"/>
        <end position="23"/>
    </location>
</feature>
<protein>
    <submittedName>
        <fullName evidence="6">Uncharacterized protein</fullName>
    </submittedName>
</protein>
<name>A0AAN7VV03_9COLE</name>
<dbReference type="SUPFAM" id="SSF52058">
    <property type="entry name" value="L domain-like"/>
    <property type="match status" value="2"/>
</dbReference>
<keyword evidence="3" id="KW-0677">Repeat</keyword>